<dbReference type="Proteomes" id="UP000663946">
    <property type="component" value="Chromosome 2"/>
</dbReference>
<dbReference type="EMBL" id="CP049217">
    <property type="protein sequence ID" value="QTG15697.1"/>
    <property type="molecule type" value="Genomic_DNA"/>
</dbReference>
<evidence type="ECO:0000313" key="2">
    <source>
        <dbReference type="Proteomes" id="UP000663946"/>
    </source>
</evidence>
<name>A0AAJ4N6V5_AGRTU</name>
<organism evidence="1 2">
    <name type="scientific">Agrobacterium tumefaciens</name>
    <dbReference type="NCBI Taxonomy" id="358"/>
    <lineage>
        <taxon>Bacteria</taxon>
        <taxon>Pseudomonadati</taxon>
        <taxon>Pseudomonadota</taxon>
        <taxon>Alphaproteobacteria</taxon>
        <taxon>Hyphomicrobiales</taxon>
        <taxon>Rhizobiaceae</taxon>
        <taxon>Rhizobium/Agrobacterium group</taxon>
        <taxon>Agrobacterium</taxon>
        <taxon>Agrobacterium tumefaciens complex</taxon>
    </lineage>
</organism>
<accession>A0AAJ4N6V5</accession>
<evidence type="ECO:0000313" key="1">
    <source>
        <dbReference type="EMBL" id="QTG15697.1"/>
    </source>
</evidence>
<reference evidence="1" key="1">
    <citation type="submission" date="2020-02" db="EMBL/GenBank/DDBJ databases">
        <title>Unexpected conservation and global transmission of agrobacterial virulence plasmids.</title>
        <authorList>
            <person name="Weisberg A.J."/>
            <person name="Davis E.W. II"/>
            <person name="Tabima J.R."/>
            <person name="Belcher M.S."/>
            <person name="Miller M."/>
            <person name="Kuo C.-H."/>
            <person name="Loper J.E."/>
            <person name="Grunwald N.J."/>
            <person name="Putnam M.L."/>
            <person name="Chang J.H."/>
        </authorList>
    </citation>
    <scope>NUCLEOTIDE SEQUENCE</scope>
    <source>
        <strain evidence="1">Q15/94</strain>
    </source>
</reference>
<gene>
    <name evidence="1" type="ORF">G6M86_20865</name>
</gene>
<dbReference type="RefSeq" id="WP_333722213.1">
    <property type="nucleotide sequence ID" value="NZ_CP049217.1"/>
</dbReference>
<sequence length="136" mass="15785">MPYAIIDDTLYLDENDSPTIYQMTTDYILFDFDMMRSIEVSKVPTKYLNELIANGEKLGPDTDWDGDDLKSLTETHLYETCCELKEDVYARFKKDDLGNVIGYSFYTNKPINVTDYLPVLMEDGVKSDLFTHFDFP</sequence>
<protein>
    <submittedName>
        <fullName evidence="1">Uncharacterized protein</fullName>
    </submittedName>
</protein>
<dbReference type="AlphaFoldDB" id="A0AAJ4N6V5"/>
<proteinExistence type="predicted"/>